<reference evidence="2" key="1">
    <citation type="submission" date="2014-09" db="EMBL/GenBank/DDBJ databases">
        <authorList>
            <person name="Mudge J."/>
            <person name="Ramaraj T."/>
            <person name="Lindquist I.E."/>
            <person name="Bharti A.K."/>
            <person name="Sundararajan A."/>
            <person name="Cameron C.T."/>
            <person name="Woodward J.E."/>
            <person name="May G.D."/>
            <person name="Brubaker C."/>
            <person name="Broadhvest J."/>
            <person name="Wilkins T.A."/>
        </authorList>
    </citation>
    <scope>NUCLEOTIDE SEQUENCE</scope>
    <source>
        <strain evidence="2">cv. AKA8401</strain>
    </source>
</reference>
<dbReference type="Proteomes" id="UP000032142">
    <property type="component" value="Unassembled WGS sequence"/>
</dbReference>
<proteinExistence type="predicted"/>
<sequence length="39" mass="4584">MIHIITSNTKTYLNFNTLANTYLNLLIRFRIRSLLNIAC</sequence>
<accession>A0A0B0NB97</accession>
<name>A0A0B0NB97_GOSAR</name>
<gene>
    <name evidence="1" type="ORF">F383_36375</name>
</gene>
<dbReference type="AlphaFoldDB" id="A0A0B0NB97"/>
<keyword evidence="2" id="KW-1185">Reference proteome</keyword>
<protein>
    <submittedName>
        <fullName evidence="1">Uncharacterized protein</fullName>
    </submittedName>
</protein>
<comment type="caution">
    <text evidence="1">The sequence shown here is derived from an EMBL/GenBank/DDBJ whole genome shotgun (WGS) entry which is preliminary data.</text>
</comment>
<evidence type="ECO:0000313" key="1">
    <source>
        <dbReference type="EMBL" id="KHG09114.1"/>
    </source>
</evidence>
<evidence type="ECO:0000313" key="2">
    <source>
        <dbReference type="Proteomes" id="UP000032142"/>
    </source>
</evidence>
<organism evidence="1 2">
    <name type="scientific">Gossypium arboreum</name>
    <name type="common">Tree cotton</name>
    <name type="synonym">Gossypium nanking</name>
    <dbReference type="NCBI Taxonomy" id="29729"/>
    <lineage>
        <taxon>Eukaryota</taxon>
        <taxon>Viridiplantae</taxon>
        <taxon>Streptophyta</taxon>
        <taxon>Embryophyta</taxon>
        <taxon>Tracheophyta</taxon>
        <taxon>Spermatophyta</taxon>
        <taxon>Magnoliopsida</taxon>
        <taxon>eudicotyledons</taxon>
        <taxon>Gunneridae</taxon>
        <taxon>Pentapetalae</taxon>
        <taxon>rosids</taxon>
        <taxon>malvids</taxon>
        <taxon>Malvales</taxon>
        <taxon>Malvaceae</taxon>
        <taxon>Malvoideae</taxon>
        <taxon>Gossypium</taxon>
    </lineage>
</organism>
<dbReference type="EMBL" id="JRRC01527267">
    <property type="protein sequence ID" value="KHG09114.1"/>
    <property type="molecule type" value="Genomic_DNA"/>
</dbReference>